<evidence type="ECO:0000313" key="2">
    <source>
        <dbReference type="EMBL" id="NYG57716.1"/>
    </source>
</evidence>
<organism evidence="2 3">
    <name type="scientific">Nocardioides daedukensis</name>
    <dbReference type="NCBI Taxonomy" id="634462"/>
    <lineage>
        <taxon>Bacteria</taxon>
        <taxon>Bacillati</taxon>
        <taxon>Actinomycetota</taxon>
        <taxon>Actinomycetes</taxon>
        <taxon>Propionibacteriales</taxon>
        <taxon>Nocardioidaceae</taxon>
        <taxon>Nocardioides</taxon>
    </lineage>
</organism>
<feature type="domain" description="Serine aminopeptidase S33" evidence="1">
    <location>
        <begin position="40"/>
        <end position="179"/>
    </location>
</feature>
<evidence type="ECO:0000259" key="1">
    <source>
        <dbReference type="Pfam" id="PF12146"/>
    </source>
</evidence>
<dbReference type="GO" id="GO:0016787">
    <property type="term" value="F:hydrolase activity"/>
    <property type="evidence" value="ECO:0007669"/>
    <property type="project" value="UniProtKB-KW"/>
</dbReference>
<dbReference type="Proteomes" id="UP000540656">
    <property type="component" value="Unassembled WGS sequence"/>
</dbReference>
<dbReference type="AlphaFoldDB" id="A0A7Y9UPP6"/>
<comment type="caution">
    <text evidence="2">The sequence shown here is derived from an EMBL/GenBank/DDBJ whole genome shotgun (WGS) entry which is preliminary data.</text>
</comment>
<dbReference type="InterPro" id="IPR029058">
    <property type="entry name" value="AB_hydrolase_fold"/>
</dbReference>
<sequence>MTSAQTDVLGAPYTAESIELPDDDEGRVVATLVHRPSEGPSRGAVLHVHGFADYFFQTEFAQWWVDRGYDFYALDLRKYGRSLLEHQTPHYIDDVGDYYPELDEAWTRITERDGHESVVVSAHSTGGLIVPLWLHDRGVRVAGLFLNSPWFDLQGARWMRTIGTQVIRQVGSRLPRKEIPREVSGVYGKSLHRDHAGEFSFDLSWKPIESRPVYVGWLRAIRNGHARLHAGLDVLDPTLVLSSARTTYPRELNEDAHTSDIVLDVTQIRAWASSVGRHVTSIAIEGGRHDLVLSRQPARKAVYAEMDRWLTTYVESR</sequence>
<proteinExistence type="predicted"/>
<dbReference type="RefSeq" id="WP_179500951.1">
    <property type="nucleotide sequence ID" value="NZ_JACCAA010000001.1"/>
</dbReference>
<name>A0A7Y9UPP6_9ACTN</name>
<dbReference type="InterPro" id="IPR022742">
    <property type="entry name" value="Hydrolase_4"/>
</dbReference>
<keyword evidence="3" id="KW-1185">Reference proteome</keyword>
<dbReference type="Gene3D" id="3.40.50.1820">
    <property type="entry name" value="alpha/beta hydrolase"/>
    <property type="match status" value="1"/>
</dbReference>
<dbReference type="InterPro" id="IPR051044">
    <property type="entry name" value="MAG_DAG_Lipase"/>
</dbReference>
<dbReference type="Pfam" id="PF12146">
    <property type="entry name" value="Hydrolase_4"/>
    <property type="match status" value="1"/>
</dbReference>
<gene>
    <name evidence="2" type="ORF">BJ980_000639</name>
</gene>
<accession>A0A7Y9UPP6</accession>
<reference evidence="2 3" key="1">
    <citation type="submission" date="2020-07" db="EMBL/GenBank/DDBJ databases">
        <title>Sequencing the genomes of 1000 actinobacteria strains.</title>
        <authorList>
            <person name="Klenk H.-P."/>
        </authorList>
    </citation>
    <scope>NUCLEOTIDE SEQUENCE [LARGE SCALE GENOMIC DNA]</scope>
    <source>
        <strain evidence="2 3">DSM 23819</strain>
    </source>
</reference>
<dbReference type="EMBL" id="JACCAA010000001">
    <property type="protein sequence ID" value="NYG57716.1"/>
    <property type="molecule type" value="Genomic_DNA"/>
</dbReference>
<protein>
    <submittedName>
        <fullName evidence="2">Alpha-beta hydrolase superfamily lysophospholipase</fullName>
    </submittedName>
</protein>
<dbReference type="PANTHER" id="PTHR11614">
    <property type="entry name" value="PHOSPHOLIPASE-RELATED"/>
    <property type="match status" value="1"/>
</dbReference>
<dbReference type="SUPFAM" id="SSF53474">
    <property type="entry name" value="alpha/beta-Hydrolases"/>
    <property type="match status" value="1"/>
</dbReference>
<evidence type="ECO:0000313" key="3">
    <source>
        <dbReference type="Proteomes" id="UP000540656"/>
    </source>
</evidence>
<keyword evidence="2" id="KW-0378">Hydrolase</keyword>